<sequence>MQKIALFAFTGELTCFAHALLNAIDMQERGMEVRLILEGASTGLLKDFDQPETPFRHLFFRCVEEGLLDCVCKACSAKMGTLKIAQRMELPLNEEMSGHPSMGRYIEAGYKVITI</sequence>
<name>A0A098QWP5_9SPIO</name>
<comment type="caution">
    <text evidence="1">The sequence shown here is derived from an EMBL/GenBank/DDBJ whole genome shotgun (WGS) entry which is preliminary data.</text>
</comment>
<reference evidence="1 2" key="1">
    <citation type="submission" date="2014-05" db="EMBL/GenBank/DDBJ databases">
        <title>De novo Genome Sequence of Spirocheata sp.</title>
        <authorList>
            <person name="Shivani Y."/>
            <person name="Subhash Y."/>
            <person name="Tushar L."/>
            <person name="Sasikala C."/>
            <person name="Ramana C.V."/>
        </authorList>
    </citation>
    <scope>NUCLEOTIDE SEQUENCE [LARGE SCALE GENOMIC DNA]</scope>
    <source>
        <strain evidence="1 2">JC230</strain>
    </source>
</reference>
<dbReference type="Gene3D" id="3.40.1260.10">
    <property type="entry name" value="DsrEFH-like"/>
    <property type="match status" value="1"/>
</dbReference>
<evidence type="ECO:0000313" key="1">
    <source>
        <dbReference type="EMBL" id="KGE71991.1"/>
    </source>
</evidence>
<evidence type="ECO:0008006" key="3">
    <source>
        <dbReference type="Google" id="ProtNLM"/>
    </source>
</evidence>
<proteinExistence type="predicted"/>
<dbReference type="SUPFAM" id="SSF75169">
    <property type="entry name" value="DsrEFH-like"/>
    <property type="match status" value="1"/>
</dbReference>
<dbReference type="eggNOG" id="COG3370">
    <property type="taxonomic scope" value="Bacteria"/>
</dbReference>
<keyword evidence="2" id="KW-1185">Reference proteome</keyword>
<evidence type="ECO:0000313" key="2">
    <source>
        <dbReference type="Proteomes" id="UP000029692"/>
    </source>
</evidence>
<dbReference type="AlphaFoldDB" id="A0A098QWP5"/>
<dbReference type="STRING" id="1480694.DC28_09435"/>
<dbReference type="EMBL" id="JNUP01000064">
    <property type="protein sequence ID" value="KGE71991.1"/>
    <property type="molecule type" value="Genomic_DNA"/>
</dbReference>
<protein>
    <recommendedName>
        <fullName evidence="3">Cytoplasmic protein</fullName>
    </recommendedName>
</protein>
<dbReference type="InterPro" id="IPR027396">
    <property type="entry name" value="DsrEFH-like"/>
</dbReference>
<accession>A0A098QWP5</accession>
<gene>
    <name evidence="1" type="ORF">DC28_09435</name>
</gene>
<dbReference type="Proteomes" id="UP000029692">
    <property type="component" value="Unassembled WGS sequence"/>
</dbReference>
<organism evidence="1 2">
    <name type="scientific">Spirochaeta lutea</name>
    <dbReference type="NCBI Taxonomy" id="1480694"/>
    <lineage>
        <taxon>Bacteria</taxon>
        <taxon>Pseudomonadati</taxon>
        <taxon>Spirochaetota</taxon>
        <taxon>Spirochaetia</taxon>
        <taxon>Spirochaetales</taxon>
        <taxon>Spirochaetaceae</taxon>
        <taxon>Spirochaeta</taxon>
    </lineage>
</organism>